<keyword evidence="3" id="KW-1185">Reference proteome</keyword>
<feature type="transmembrane region" description="Helical" evidence="1">
    <location>
        <begin position="12"/>
        <end position="31"/>
    </location>
</feature>
<evidence type="ECO:0000313" key="2">
    <source>
        <dbReference type="EMBL" id="SEJ15882.1"/>
    </source>
</evidence>
<reference evidence="3" key="1">
    <citation type="submission" date="2016-10" db="EMBL/GenBank/DDBJ databases">
        <authorList>
            <person name="Varghese N."/>
            <person name="Submissions S."/>
        </authorList>
    </citation>
    <scope>NUCLEOTIDE SEQUENCE [LARGE SCALE GENOMIC DNA]</scope>
    <source>
        <strain evidence="3">LMG 26031</strain>
    </source>
</reference>
<gene>
    <name evidence="2" type="ORF">SAMN05192539_1007104</name>
</gene>
<accession>A0A1H6WTQ5</accession>
<proteinExistence type="predicted"/>
<evidence type="ECO:0000313" key="3">
    <source>
        <dbReference type="Proteomes" id="UP000198866"/>
    </source>
</evidence>
<dbReference type="PROSITE" id="PS51257">
    <property type="entry name" value="PROKAR_LIPOPROTEIN"/>
    <property type="match status" value="1"/>
</dbReference>
<organism evidence="2 3">
    <name type="scientific">Paraburkholderia diazotrophica</name>
    <dbReference type="NCBI Taxonomy" id="667676"/>
    <lineage>
        <taxon>Bacteria</taxon>
        <taxon>Pseudomonadati</taxon>
        <taxon>Pseudomonadota</taxon>
        <taxon>Betaproteobacteria</taxon>
        <taxon>Burkholderiales</taxon>
        <taxon>Burkholderiaceae</taxon>
        <taxon>Paraburkholderia</taxon>
    </lineage>
</organism>
<keyword evidence="1" id="KW-0472">Membrane</keyword>
<dbReference type="AlphaFoldDB" id="A0A1H6WTQ5"/>
<dbReference type="EMBL" id="FNYE01000007">
    <property type="protein sequence ID" value="SEJ15882.1"/>
    <property type="molecule type" value="Genomic_DNA"/>
</dbReference>
<keyword evidence="1" id="KW-1133">Transmembrane helix</keyword>
<name>A0A1H6WTQ5_9BURK</name>
<keyword evidence="1" id="KW-0812">Transmembrane</keyword>
<sequence>MRNLGGFMQGAVALGGCIGLYTMIVCVVELFNG</sequence>
<evidence type="ECO:0000256" key="1">
    <source>
        <dbReference type="SAM" id="Phobius"/>
    </source>
</evidence>
<dbReference type="Proteomes" id="UP000198866">
    <property type="component" value="Unassembled WGS sequence"/>
</dbReference>
<protein>
    <submittedName>
        <fullName evidence="2">Uncharacterized protein</fullName>
    </submittedName>
</protein>